<keyword evidence="1" id="KW-0812">Transmembrane</keyword>
<feature type="transmembrane region" description="Helical" evidence="1">
    <location>
        <begin position="39"/>
        <end position="63"/>
    </location>
</feature>
<dbReference type="Gene3D" id="1.10.1760.20">
    <property type="match status" value="1"/>
</dbReference>
<feature type="transmembrane region" description="Helical" evidence="1">
    <location>
        <begin position="6"/>
        <end position="27"/>
    </location>
</feature>
<protein>
    <submittedName>
        <fullName evidence="2">ECF transporter S component</fullName>
    </submittedName>
</protein>
<gene>
    <name evidence="2" type="ORF">EBB45_01915</name>
</gene>
<keyword evidence="1" id="KW-1133">Transmembrane helix</keyword>
<evidence type="ECO:0000313" key="2">
    <source>
        <dbReference type="EMBL" id="RQW76328.1"/>
    </source>
</evidence>
<dbReference type="AlphaFoldDB" id="A0A3N9UM46"/>
<evidence type="ECO:0000256" key="1">
    <source>
        <dbReference type="SAM" id="Phobius"/>
    </source>
</evidence>
<proteinExistence type="predicted"/>
<accession>A0A3N9UM46</accession>
<organism evidence="2 3">
    <name type="scientific">Lysinibacillus composti</name>
    <dbReference type="NCBI Taxonomy" id="720633"/>
    <lineage>
        <taxon>Bacteria</taxon>
        <taxon>Bacillati</taxon>
        <taxon>Bacillota</taxon>
        <taxon>Bacilli</taxon>
        <taxon>Bacillales</taxon>
        <taxon>Bacillaceae</taxon>
        <taxon>Lysinibacillus</taxon>
    </lineage>
</organism>
<dbReference type="Proteomes" id="UP000274033">
    <property type="component" value="Unassembled WGS sequence"/>
</dbReference>
<sequence length="163" mass="17935">MNKSKLRIITLTALTVAICVIGSFIKVPGFITTAALDSAPAFLSVLFLPPAFSGIVGGLGHLATSFTSGFPFGPFHIMIAIEMFIMVYIFNVLHRKGFSIIKWVFLVITNAIILPFPFYFIMSPAFYFAALPSLLIATIINVMVVMIVMPILSKVFNHKEVMN</sequence>
<feature type="transmembrane region" description="Helical" evidence="1">
    <location>
        <begin position="100"/>
        <end position="120"/>
    </location>
</feature>
<reference evidence="2 3" key="1">
    <citation type="journal article" date="2013" name="J. Microbiol.">
        <title>Lysinibacillus chungkukjangi sp. nov., isolated from Chungkukjang, Korean fermented soybean food.</title>
        <authorList>
            <person name="Kim S.J."/>
            <person name="Jang Y.H."/>
            <person name="Hamada M."/>
            <person name="Ahn J.H."/>
            <person name="Weon H.Y."/>
            <person name="Suzuki K."/>
            <person name="Whang K.S."/>
            <person name="Kwon S.W."/>
        </authorList>
    </citation>
    <scope>NUCLEOTIDE SEQUENCE [LARGE SCALE GENOMIC DNA]</scope>
    <source>
        <strain evidence="2 3">MCCC 1A12701</strain>
    </source>
</reference>
<dbReference type="RefSeq" id="WP_124762056.1">
    <property type="nucleotide sequence ID" value="NZ_JAFBDY010000001.1"/>
</dbReference>
<feature type="transmembrane region" description="Helical" evidence="1">
    <location>
        <begin position="75"/>
        <end position="93"/>
    </location>
</feature>
<name>A0A3N9UM46_9BACI</name>
<keyword evidence="1" id="KW-0472">Membrane</keyword>
<keyword evidence="3" id="KW-1185">Reference proteome</keyword>
<feature type="transmembrane region" description="Helical" evidence="1">
    <location>
        <begin position="126"/>
        <end position="152"/>
    </location>
</feature>
<evidence type="ECO:0000313" key="3">
    <source>
        <dbReference type="Proteomes" id="UP000274033"/>
    </source>
</evidence>
<dbReference type="GO" id="GO:0022857">
    <property type="term" value="F:transmembrane transporter activity"/>
    <property type="evidence" value="ECO:0007669"/>
    <property type="project" value="InterPro"/>
</dbReference>
<dbReference type="OrthoDB" id="5431035at2"/>
<comment type="caution">
    <text evidence="2">The sequence shown here is derived from an EMBL/GenBank/DDBJ whole genome shotgun (WGS) entry which is preliminary data.</text>
</comment>
<dbReference type="EMBL" id="RRCT01000001">
    <property type="protein sequence ID" value="RQW76328.1"/>
    <property type="molecule type" value="Genomic_DNA"/>
</dbReference>